<dbReference type="Gene3D" id="2.40.10.220">
    <property type="entry name" value="predicted glycosyltransferase like domains"/>
    <property type="match status" value="1"/>
</dbReference>
<protein>
    <submittedName>
        <fullName evidence="3">C-di-GMP-binding flagellar brake protein YcgR</fullName>
    </submittedName>
</protein>
<keyword evidence="3" id="KW-0966">Cell projection</keyword>
<feature type="domain" description="Type III secretion system flagellar brake protein YcgR PilZN" evidence="2">
    <location>
        <begin position="4"/>
        <end position="93"/>
    </location>
</feature>
<accession>A0A5S5CGI2</accession>
<dbReference type="InterPro" id="IPR009926">
    <property type="entry name" value="T3SS_YcgR_PilZN"/>
</dbReference>
<sequence>MLPKINQLIYLQVASSDEEEASIEYKTRIADETEDEMLIELPVREGTSRYKRLFIGDELSAYYVSSDGVKHYFNSHVLGYKEDVIRLVRIRKPEPDSITKVQRRNFLRVGAELEMAVHFSGLRFLVVTDDLGGGGVSFLSDGKRPIKDGLEMECWLLLPYRNGSVDHAHFKAEVVRLKKLESGRLQIMSKFTRISENERQKIIRYCFERQFELRKN</sequence>
<proteinExistence type="predicted"/>
<evidence type="ECO:0000259" key="1">
    <source>
        <dbReference type="Pfam" id="PF07238"/>
    </source>
</evidence>
<dbReference type="Pfam" id="PF07238">
    <property type="entry name" value="PilZ"/>
    <property type="match status" value="1"/>
</dbReference>
<organism evidence="3 4">
    <name type="scientific">Paenibacillus methanolicus</name>
    <dbReference type="NCBI Taxonomy" id="582686"/>
    <lineage>
        <taxon>Bacteria</taxon>
        <taxon>Bacillati</taxon>
        <taxon>Bacillota</taxon>
        <taxon>Bacilli</taxon>
        <taxon>Bacillales</taxon>
        <taxon>Paenibacillaceae</taxon>
        <taxon>Paenibacillus</taxon>
    </lineage>
</organism>
<dbReference type="SUPFAM" id="SSF141371">
    <property type="entry name" value="PilZ domain-like"/>
    <property type="match status" value="1"/>
</dbReference>
<keyword evidence="3" id="KW-0969">Cilium</keyword>
<dbReference type="AlphaFoldDB" id="A0A5S5CGI2"/>
<evidence type="ECO:0000259" key="2">
    <source>
        <dbReference type="Pfam" id="PF12945"/>
    </source>
</evidence>
<keyword evidence="4" id="KW-1185">Reference proteome</keyword>
<feature type="domain" description="PilZ" evidence="1">
    <location>
        <begin position="102"/>
        <end position="208"/>
    </location>
</feature>
<evidence type="ECO:0000313" key="4">
    <source>
        <dbReference type="Proteomes" id="UP000323257"/>
    </source>
</evidence>
<dbReference type="Pfam" id="PF12945">
    <property type="entry name" value="PilZNR"/>
    <property type="match status" value="1"/>
</dbReference>
<gene>
    <name evidence="3" type="ORF">BCM02_102353</name>
</gene>
<dbReference type="InterPro" id="IPR009875">
    <property type="entry name" value="PilZ_domain"/>
</dbReference>
<name>A0A5S5CGI2_9BACL</name>
<dbReference type="Proteomes" id="UP000323257">
    <property type="component" value="Unassembled WGS sequence"/>
</dbReference>
<dbReference type="RefSeq" id="WP_148928279.1">
    <property type="nucleotide sequence ID" value="NZ_VNHS01000002.1"/>
</dbReference>
<evidence type="ECO:0000313" key="3">
    <source>
        <dbReference type="EMBL" id="TYP77788.1"/>
    </source>
</evidence>
<dbReference type="GO" id="GO:0035438">
    <property type="term" value="F:cyclic-di-GMP binding"/>
    <property type="evidence" value="ECO:0007669"/>
    <property type="project" value="InterPro"/>
</dbReference>
<dbReference type="EMBL" id="VNHS01000002">
    <property type="protein sequence ID" value="TYP77788.1"/>
    <property type="molecule type" value="Genomic_DNA"/>
</dbReference>
<dbReference type="OrthoDB" id="1951449at2"/>
<reference evidence="3 4" key="1">
    <citation type="submission" date="2019-07" db="EMBL/GenBank/DDBJ databases">
        <title>Genomic Encyclopedia of Type Strains, Phase III (KMG-III): the genomes of soil and plant-associated and newly described type strains.</title>
        <authorList>
            <person name="Whitman W."/>
        </authorList>
    </citation>
    <scope>NUCLEOTIDE SEQUENCE [LARGE SCALE GENOMIC DNA]</scope>
    <source>
        <strain evidence="3 4">BL24</strain>
    </source>
</reference>
<keyword evidence="3" id="KW-0282">Flagellum</keyword>
<comment type="caution">
    <text evidence="3">The sequence shown here is derived from an EMBL/GenBank/DDBJ whole genome shotgun (WGS) entry which is preliminary data.</text>
</comment>